<keyword evidence="1" id="KW-1133">Transmembrane helix</keyword>
<evidence type="ECO:0000313" key="3">
    <source>
        <dbReference type="EMBL" id="MBV7275375.1"/>
    </source>
</evidence>
<accession>A0A949WSN4</accession>
<keyword evidence="4" id="KW-1185">Reference proteome</keyword>
<dbReference type="Proteomes" id="UP000694308">
    <property type="component" value="Unassembled WGS sequence"/>
</dbReference>
<name>A0A949WSN4_9CLOT</name>
<dbReference type="Pfam" id="PF13786">
    <property type="entry name" value="DUF4179"/>
    <property type="match status" value="1"/>
</dbReference>
<evidence type="ECO:0000313" key="4">
    <source>
        <dbReference type="Proteomes" id="UP000694308"/>
    </source>
</evidence>
<proteinExistence type="predicted"/>
<dbReference type="EMBL" id="JAEEGC010000121">
    <property type="protein sequence ID" value="MBV7275375.1"/>
    <property type="molecule type" value="Genomic_DNA"/>
</dbReference>
<reference evidence="3" key="1">
    <citation type="submission" date="2020-12" db="EMBL/GenBank/DDBJ databases">
        <title>Clostridium thailandense sp. nov., a novel acetogenic bacterium isolated from peat land soil in Thailand.</title>
        <authorList>
            <person name="Chaikitkaew S."/>
            <person name="Birkeland N.K."/>
        </authorList>
    </citation>
    <scope>NUCLEOTIDE SEQUENCE</scope>
    <source>
        <strain evidence="3">PL3</strain>
    </source>
</reference>
<dbReference type="InterPro" id="IPR025436">
    <property type="entry name" value="DUF4179"/>
</dbReference>
<feature type="transmembrane region" description="Helical" evidence="1">
    <location>
        <begin position="45"/>
        <end position="63"/>
    </location>
</feature>
<gene>
    <name evidence="3" type="ORF">I6U48_20960</name>
</gene>
<keyword evidence="1" id="KW-0472">Membrane</keyword>
<feature type="domain" description="DUF4179" evidence="2">
    <location>
        <begin position="40"/>
        <end position="127"/>
    </location>
</feature>
<evidence type="ECO:0000256" key="1">
    <source>
        <dbReference type="SAM" id="Phobius"/>
    </source>
</evidence>
<dbReference type="AlphaFoldDB" id="A0A949WSN4"/>
<evidence type="ECO:0000259" key="2">
    <source>
        <dbReference type="Pfam" id="PF13786"/>
    </source>
</evidence>
<dbReference type="RefSeq" id="WP_218322427.1">
    <property type="nucleotide sequence ID" value="NZ_JAEEGC010000121.1"/>
</dbReference>
<keyword evidence="1" id="KW-0812">Transmembrane</keyword>
<organism evidence="3 4">
    <name type="scientific">Clostridium thailandense</name>
    <dbReference type="NCBI Taxonomy" id="2794346"/>
    <lineage>
        <taxon>Bacteria</taxon>
        <taxon>Bacillati</taxon>
        <taxon>Bacillota</taxon>
        <taxon>Clostridia</taxon>
        <taxon>Eubacteriales</taxon>
        <taxon>Clostridiaceae</taxon>
        <taxon>Clostridium</taxon>
    </lineage>
</organism>
<sequence>MNNIEKLLNEKKLEFDKLDVPESLESRLRISLENKNIKIRNNKFLKIKIATIFICFILIGYNFNTLGFYSEKLTGYDKLMDANLKKLNELGKGQTVNKSFAFKNGLVFILDGIMVDNNRLIVFYTIKAPSGNIENTSIDLTMSGKFSDEQFHSSYGTTNGTKTELRAVANFDPPSAFDKYLVLSIIPKESSEIGRISFTLDKNKAIGHSIKKFLNKTIEIDDINLRLQYISASPTTTIIKGKLKSTLELAIDRLRGITFSSSGLDIKLIADGKIIENQEAELSSNIDGVNFKYNFKTLPSNFKKLQVQLCGLTSEHIVNKKFKLKKGIQNENINIENKNVKLEKVYESNGNTYVTFSTDSDIILTKVNMLMDGKIIELNKTIRENSKKLSNTRTLEFHGTGNNLELNIERMLYRTNYNKIIDIISN</sequence>
<comment type="caution">
    <text evidence="3">The sequence shown here is derived from an EMBL/GenBank/DDBJ whole genome shotgun (WGS) entry which is preliminary data.</text>
</comment>
<protein>
    <submittedName>
        <fullName evidence="3">DUF4179 domain-containing protein</fullName>
    </submittedName>
</protein>